<gene>
    <name evidence="2" type="ORF">GMARGA_LOCUS13135</name>
</gene>
<dbReference type="EMBL" id="CAJVQB010008240">
    <property type="protein sequence ID" value="CAG8716099.1"/>
    <property type="molecule type" value="Genomic_DNA"/>
</dbReference>
<comment type="caution">
    <text evidence="2">The sequence shown here is derived from an EMBL/GenBank/DDBJ whole genome shotgun (WGS) entry which is preliminary data.</text>
</comment>
<sequence>MSQPNPETGPKTGNQEDIEVIKENDTTEISNEEMQIDEKMNKQQDNEYTGNEQVEEKRLYSQAERQLVSGENTRSETTEQHLIQQVNEEIEKVNRLSQIEIGTKLSINDTIEDKREN</sequence>
<name>A0ABN7V1W2_GIGMA</name>
<evidence type="ECO:0000256" key="1">
    <source>
        <dbReference type="SAM" id="MobiDB-lite"/>
    </source>
</evidence>
<keyword evidence="3" id="KW-1185">Reference proteome</keyword>
<feature type="region of interest" description="Disordered" evidence="1">
    <location>
        <begin position="1"/>
        <end position="58"/>
    </location>
</feature>
<dbReference type="Proteomes" id="UP000789901">
    <property type="component" value="Unassembled WGS sequence"/>
</dbReference>
<organism evidence="2 3">
    <name type="scientific">Gigaspora margarita</name>
    <dbReference type="NCBI Taxonomy" id="4874"/>
    <lineage>
        <taxon>Eukaryota</taxon>
        <taxon>Fungi</taxon>
        <taxon>Fungi incertae sedis</taxon>
        <taxon>Mucoromycota</taxon>
        <taxon>Glomeromycotina</taxon>
        <taxon>Glomeromycetes</taxon>
        <taxon>Diversisporales</taxon>
        <taxon>Gigasporaceae</taxon>
        <taxon>Gigaspora</taxon>
    </lineage>
</organism>
<proteinExistence type="predicted"/>
<reference evidence="2 3" key="1">
    <citation type="submission" date="2021-06" db="EMBL/GenBank/DDBJ databases">
        <authorList>
            <person name="Kallberg Y."/>
            <person name="Tangrot J."/>
            <person name="Rosling A."/>
        </authorList>
    </citation>
    <scope>NUCLEOTIDE SEQUENCE [LARGE SCALE GENOMIC DNA]</scope>
    <source>
        <strain evidence="2 3">120-4 pot B 10/14</strain>
    </source>
</reference>
<evidence type="ECO:0000313" key="3">
    <source>
        <dbReference type="Proteomes" id="UP000789901"/>
    </source>
</evidence>
<feature type="compositionally biased region" description="Polar residues" evidence="1">
    <location>
        <begin position="1"/>
        <end position="15"/>
    </location>
</feature>
<protein>
    <submittedName>
        <fullName evidence="2">8083_t:CDS:1</fullName>
    </submittedName>
</protein>
<evidence type="ECO:0000313" key="2">
    <source>
        <dbReference type="EMBL" id="CAG8716099.1"/>
    </source>
</evidence>
<feature type="compositionally biased region" description="Basic and acidic residues" evidence="1">
    <location>
        <begin position="36"/>
        <end position="45"/>
    </location>
</feature>
<accession>A0ABN7V1W2</accession>